<feature type="transmembrane region" description="Helical" evidence="2">
    <location>
        <begin position="7"/>
        <end position="25"/>
    </location>
</feature>
<keyword evidence="2" id="KW-0812">Transmembrane</keyword>
<feature type="compositionally biased region" description="Basic and acidic residues" evidence="1">
    <location>
        <begin position="178"/>
        <end position="191"/>
    </location>
</feature>
<dbReference type="EMBL" id="CM001487">
    <property type="protein sequence ID" value="EIM57916.1"/>
    <property type="molecule type" value="Genomic_DNA"/>
</dbReference>
<dbReference type="OrthoDB" id="2081549at2"/>
<evidence type="ECO:0000313" key="4">
    <source>
        <dbReference type="Proteomes" id="UP000005753"/>
    </source>
</evidence>
<organism evidence="3 4">
    <name type="scientific">Eubacterium cellulosolvens (strain ATCC 43171 / JCM 9499 / 6)</name>
    <name type="common">Cillobacterium cellulosolvens</name>
    <dbReference type="NCBI Taxonomy" id="633697"/>
    <lineage>
        <taxon>Bacteria</taxon>
        <taxon>Bacillati</taxon>
        <taxon>Bacillota</taxon>
        <taxon>Clostridia</taxon>
        <taxon>Eubacteriales</taxon>
        <taxon>Eubacteriaceae</taxon>
        <taxon>Eubacterium</taxon>
    </lineage>
</organism>
<name>I5AVU3_EUBC6</name>
<dbReference type="AlphaFoldDB" id="I5AVU3"/>
<protein>
    <recommendedName>
        <fullName evidence="5">Signal peptidase I</fullName>
    </recommendedName>
</protein>
<dbReference type="Proteomes" id="UP000005753">
    <property type="component" value="Chromosome"/>
</dbReference>
<dbReference type="eggNOG" id="COG0681">
    <property type="taxonomic scope" value="Bacteria"/>
</dbReference>
<evidence type="ECO:0008006" key="5">
    <source>
        <dbReference type="Google" id="ProtNLM"/>
    </source>
</evidence>
<feature type="region of interest" description="Disordered" evidence="1">
    <location>
        <begin position="177"/>
        <end position="294"/>
    </location>
</feature>
<accession>I5AVU3</accession>
<dbReference type="STRING" id="633697.EubceDRAFT1_2156"/>
<sequence>MSKILKLFDALILAIFIAAGAALVIPQQFMGIDAAVAGQETKGDVPVGTVVYSRKVSTSEITEGEKIFAQDGDTMNVYTVVAYDEKDETITVDGEGNTTFSLSGSYQRVVGEVPLIGYLMLATQSSQGIILLGVLLFFVVFIFVVSELVRSDKDDDDDDDEEDSVYKELLEKKKRKQKEAAKAEREALKAEKAKRKAERRHPEEDEDDTEEESAAQEEVRADGDMIEIPAEASEEENSSSPVESTRENLSQEALPDVQAALEAALESQPLNRTGETMPLSTSLPEEDNEPQLNEDGEIELAIPIRTADELLEKAYAQGLDPVVEDDVITGIKIVDFSECI</sequence>
<gene>
    <name evidence="3" type="ORF">EubceDRAFT1_2156</name>
</gene>
<feature type="compositionally biased region" description="Polar residues" evidence="1">
    <location>
        <begin position="268"/>
        <end position="283"/>
    </location>
</feature>
<keyword evidence="4" id="KW-1185">Reference proteome</keyword>
<feature type="transmembrane region" description="Helical" evidence="2">
    <location>
        <begin position="128"/>
        <end position="145"/>
    </location>
</feature>
<keyword evidence="2" id="KW-0472">Membrane</keyword>
<evidence type="ECO:0000256" key="2">
    <source>
        <dbReference type="SAM" id="Phobius"/>
    </source>
</evidence>
<dbReference type="HOGENOM" id="CLU_815713_0_0_9"/>
<keyword evidence="2" id="KW-1133">Transmembrane helix</keyword>
<feature type="compositionally biased region" description="Acidic residues" evidence="1">
    <location>
        <begin position="284"/>
        <end position="294"/>
    </location>
</feature>
<evidence type="ECO:0000313" key="3">
    <source>
        <dbReference type="EMBL" id="EIM57916.1"/>
    </source>
</evidence>
<reference evidence="3 4" key="1">
    <citation type="submission" date="2010-08" db="EMBL/GenBank/DDBJ databases">
        <authorList>
            <consortium name="US DOE Joint Genome Institute (JGI-PGF)"/>
            <person name="Lucas S."/>
            <person name="Copeland A."/>
            <person name="Lapidus A."/>
            <person name="Cheng J.-F."/>
            <person name="Bruce D."/>
            <person name="Goodwin L."/>
            <person name="Pitluck S."/>
            <person name="Land M.L."/>
            <person name="Hauser L."/>
            <person name="Chang Y.-J."/>
            <person name="Anderson I.J."/>
            <person name="Johnson E."/>
            <person name="Mulhopadhyay B."/>
            <person name="Kyrpides N."/>
            <person name="Woyke T.J."/>
        </authorList>
    </citation>
    <scope>NUCLEOTIDE SEQUENCE [LARGE SCALE GENOMIC DNA]</scope>
    <source>
        <strain evidence="3 4">6</strain>
    </source>
</reference>
<evidence type="ECO:0000256" key="1">
    <source>
        <dbReference type="SAM" id="MobiDB-lite"/>
    </source>
</evidence>
<feature type="compositionally biased region" description="Acidic residues" evidence="1">
    <location>
        <begin position="204"/>
        <end position="215"/>
    </location>
</feature>
<reference evidence="3 4" key="2">
    <citation type="submission" date="2012-02" db="EMBL/GenBank/DDBJ databases">
        <title>Improved High-Quality Draft sequence of Eubacterium cellulosolvens 6.</title>
        <authorList>
            <consortium name="US DOE Joint Genome Institute"/>
            <person name="Lucas S."/>
            <person name="Han J."/>
            <person name="Lapidus A."/>
            <person name="Cheng J.-F."/>
            <person name="Goodwin L."/>
            <person name="Pitluck S."/>
            <person name="Peters L."/>
            <person name="Mikhailova N."/>
            <person name="Gu W."/>
            <person name="Detter J.C."/>
            <person name="Han C."/>
            <person name="Tapia R."/>
            <person name="Land M."/>
            <person name="Hauser L."/>
            <person name="Kyrpides N."/>
            <person name="Ivanova N."/>
            <person name="Pagani I."/>
            <person name="Johnson E."/>
            <person name="Mukhopadhyay B."/>
            <person name="Anderson I."/>
            <person name="Woyke T."/>
        </authorList>
    </citation>
    <scope>NUCLEOTIDE SEQUENCE [LARGE SCALE GENOMIC DNA]</scope>
    <source>
        <strain evidence="3 4">6</strain>
    </source>
</reference>
<proteinExistence type="predicted"/>